<dbReference type="AlphaFoldDB" id="A0ABD0YW48"/>
<protein>
    <submittedName>
        <fullName evidence="2">Uncharacterized protein</fullName>
    </submittedName>
</protein>
<dbReference type="EMBL" id="JBFDAA010000001">
    <property type="protein sequence ID" value="KAL1140175.1"/>
    <property type="molecule type" value="Genomic_DNA"/>
</dbReference>
<proteinExistence type="predicted"/>
<feature type="compositionally biased region" description="Pro residues" evidence="1">
    <location>
        <begin position="200"/>
        <end position="209"/>
    </location>
</feature>
<evidence type="ECO:0000313" key="2">
    <source>
        <dbReference type="EMBL" id="KAL1140175.1"/>
    </source>
</evidence>
<feature type="compositionally biased region" description="Polar residues" evidence="1">
    <location>
        <begin position="141"/>
        <end position="151"/>
    </location>
</feature>
<comment type="caution">
    <text evidence="2">The sequence shown here is derived from an EMBL/GenBank/DDBJ whole genome shotgun (WGS) entry which is preliminary data.</text>
</comment>
<name>A0ABD0YW48_9HEMI</name>
<feature type="region of interest" description="Disordered" evidence="1">
    <location>
        <begin position="134"/>
        <end position="235"/>
    </location>
</feature>
<accession>A0ABD0YW48</accession>
<reference evidence="2 3" key="1">
    <citation type="submission" date="2024-07" db="EMBL/GenBank/DDBJ databases">
        <title>Chromosome-level genome assembly of the water stick insect Ranatra chinensis (Heteroptera: Nepidae).</title>
        <authorList>
            <person name="Liu X."/>
        </authorList>
    </citation>
    <scope>NUCLEOTIDE SEQUENCE [LARGE SCALE GENOMIC DNA]</scope>
    <source>
        <strain evidence="2">Cailab_2021Rc</strain>
        <tissue evidence="2">Muscle</tissue>
    </source>
</reference>
<sequence>MCSQNRYTDPALVHIGCPSDAASTLYKHHPKENKTDLCTAYLRVVRSTFVFSKTLRSAQGAGESGSRIEHCSYVRVECSPGERHPDARIQLILVRLHFASCRRTRNPKWKFVVGSATATVAAVTGAVTADTSSLGRVATRPATTGNNCTRTTKQRRSRPGERTDSDGGREATGRPQLCCRGPHLPAPPRPAPPRHLHPLPSSPLSPPPLASYRIPPSALSDEGSPPPLPPPSTNRILPSSAVLVLLSSGAPTGPYRRRSRGTGSGNYTIRVTCTDNRNYCNYD</sequence>
<keyword evidence="3" id="KW-1185">Reference proteome</keyword>
<evidence type="ECO:0000313" key="3">
    <source>
        <dbReference type="Proteomes" id="UP001558652"/>
    </source>
</evidence>
<evidence type="ECO:0000256" key="1">
    <source>
        <dbReference type="SAM" id="MobiDB-lite"/>
    </source>
</evidence>
<gene>
    <name evidence="2" type="ORF">AAG570_000107</name>
</gene>
<feature type="compositionally biased region" description="Basic and acidic residues" evidence="1">
    <location>
        <begin position="158"/>
        <end position="172"/>
    </location>
</feature>
<dbReference type="Proteomes" id="UP001558652">
    <property type="component" value="Unassembled WGS sequence"/>
</dbReference>
<organism evidence="2 3">
    <name type="scientific">Ranatra chinensis</name>
    <dbReference type="NCBI Taxonomy" id="642074"/>
    <lineage>
        <taxon>Eukaryota</taxon>
        <taxon>Metazoa</taxon>
        <taxon>Ecdysozoa</taxon>
        <taxon>Arthropoda</taxon>
        <taxon>Hexapoda</taxon>
        <taxon>Insecta</taxon>
        <taxon>Pterygota</taxon>
        <taxon>Neoptera</taxon>
        <taxon>Paraneoptera</taxon>
        <taxon>Hemiptera</taxon>
        <taxon>Heteroptera</taxon>
        <taxon>Panheteroptera</taxon>
        <taxon>Nepomorpha</taxon>
        <taxon>Nepidae</taxon>
        <taxon>Ranatrinae</taxon>
        <taxon>Ranatra</taxon>
    </lineage>
</organism>